<dbReference type="InterPro" id="IPR001034">
    <property type="entry name" value="DeoR_HTH"/>
</dbReference>
<dbReference type="InterPro" id="IPR036390">
    <property type="entry name" value="WH_DNA-bd_sf"/>
</dbReference>
<feature type="domain" description="HTH deoR-type" evidence="5">
    <location>
        <begin position="3"/>
        <end position="58"/>
    </location>
</feature>
<dbReference type="Gene3D" id="1.10.10.10">
    <property type="entry name" value="Winged helix-like DNA-binding domain superfamily/Winged helix DNA-binding domain"/>
    <property type="match status" value="1"/>
</dbReference>
<dbReference type="GO" id="GO:0003700">
    <property type="term" value="F:DNA-binding transcription factor activity"/>
    <property type="evidence" value="ECO:0007669"/>
    <property type="project" value="InterPro"/>
</dbReference>
<reference evidence="6" key="1">
    <citation type="submission" date="2022-10" db="EMBL/GenBank/DDBJ databases">
        <title>The complete genomes of actinobacterial strains from the NBC collection.</title>
        <authorList>
            <person name="Joergensen T.S."/>
            <person name="Alvarez Arevalo M."/>
            <person name="Sterndorff E.B."/>
            <person name="Faurdal D."/>
            <person name="Vuksanovic O."/>
            <person name="Mourched A.-S."/>
            <person name="Charusanti P."/>
            <person name="Shaw S."/>
            <person name="Blin K."/>
            <person name="Weber T."/>
        </authorList>
    </citation>
    <scope>NUCLEOTIDE SEQUENCE</scope>
    <source>
        <strain evidence="6">NBC_00008</strain>
    </source>
</reference>
<dbReference type="SMART" id="SM00420">
    <property type="entry name" value="HTH_DEOR"/>
    <property type="match status" value="1"/>
</dbReference>
<accession>A0AAU2VLY5</accession>
<dbReference type="PANTHER" id="PTHR30363:SF44">
    <property type="entry name" value="AGA OPERON TRANSCRIPTIONAL REPRESSOR-RELATED"/>
    <property type="match status" value="1"/>
</dbReference>
<protein>
    <submittedName>
        <fullName evidence="6">DeoR/GlpR family DNA-binding transcription regulator</fullName>
    </submittedName>
</protein>
<dbReference type="InterPro" id="IPR037171">
    <property type="entry name" value="NagB/RpiA_transferase-like"/>
</dbReference>
<dbReference type="SMART" id="SM01134">
    <property type="entry name" value="DeoRC"/>
    <property type="match status" value="1"/>
</dbReference>
<feature type="region of interest" description="Disordered" evidence="4">
    <location>
        <begin position="55"/>
        <end position="74"/>
    </location>
</feature>
<evidence type="ECO:0000313" key="6">
    <source>
        <dbReference type="EMBL" id="WTW67938.1"/>
    </source>
</evidence>
<dbReference type="PROSITE" id="PS00894">
    <property type="entry name" value="HTH_DEOR_1"/>
    <property type="match status" value="1"/>
</dbReference>
<dbReference type="PANTHER" id="PTHR30363">
    <property type="entry name" value="HTH-TYPE TRANSCRIPTIONAL REGULATOR SRLR-RELATED"/>
    <property type="match status" value="1"/>
</dbReference>
<organism evidence="6">
    <name type="scientific">Streptomyces sp. NBC_00008</name>
    <dbReference type="NCBI Taxonomy" id="2903610"/>
    <lineage>
        <taxon>Bacteria</taxon>
        <taxon>Bacillati</taxon>
        <taxon>Actinomycetota</taxon>
        <taxon>Actinomycetes</taxon>
        <taxon>Kitasatosporales</taxon>
        <taxon>Streptomycetaceae</taxon>
        <taxon>Streptomyces</taxon>
    </lineage>
</organism>
<dbReference type="AlphaFoldDB" id="A0AAU2VLY5"/>
<dbReference type="PROSITE" id="PS51000">
    <property type="entry name" value="HTH_DEOR_2"/>
    <property type="match status" value="1"/>
</dbReference>
<name>A0AAU2VLY5_9ACTN</name>
<evidence type="ECO:0000256" key="3">
    <source>
        <dbReference type="ARBA" id="ARBA00023163"/>
    </source>
</evidence>
<dbReference type="EMBL" id="CP108313">
    <property type="protein sequence ID" value="WTW67938.1"/>
    <property type="molecule type" value="Genomic_DNA"/>
</dbReference>
<dbReference type="Pfam" id="PF08220">
    <property type="entry name" value="HTH_DeoR"/>
    <property type="match status" value="1"/>
</dbReference>
<keyword evidence="3" id="KW-0804">Transcription</keyword>
<gene>
    <name evidence="6" type="ORF">OG398_06475</name>
</gene>
<dbReference type="InterPro" id="IPR036388">
    <property type="entry name" value="WH-like_DNA-bd_sf"/>
</dbReference>
<dbReference type="Pfam" id="PF00455">
    <property type="entry name" value="DeoRC"/>
    <property type="match status" value="1"/>
</dbReference>
<sequence length="252" mass="26618">MLGAERRKRLLQVVRTEGVAHVATLAASLEVSSSTIRRDLSALQAQGLLNRTHGGAMAEAVQTEEPDRPQRSGVAPWEKSKLASAAVENIAPGATILITGGTTTAAMVPLLGGIDQLTVVTNSLHLAGELAQHEEISTVVLGGYLRHREMSLLGHLTRQALDELHVDEAFVGAYGITGSGISGAHVDEAETDRWLLSRVRRITALVDGSKFGRSGPVRVAPATTLYRVITDASAPEEDVAALRAAGVDVIRT</sequence>
<dbReference type="PRINTS" id="PR00037">
    <property type="entry name" value="HTHLACR"/>
</dbReference>
<dbReference type="GO" id="GO:0003677">
    <property type="term" value="F:DNA binding"/>
    <property type="evidence" value="ECO:0007669"/>
    <property type="project" value="UniProtKB-KW"/>
</dbReference>
<keyword evidence="1" id="KW-0805">Transcription regulation</keyword>
<evidence type="ECO:0000256" key="1">
    <source>
        <dbReference type="ARBA" id="ARBA00023015"/>
    </source>
</evidence>
<dbReference type="InterPro" id="IPR050313">
    <property type="entry name" value="Carb_Metab_HTH_regulators"/>
</dbReference>
<keyword evidence="2 6" id="KW-0238">DNA-binding</keyword>
<evidence type="ECO:0000259" key="5">
    <source>
        <dbReference type="PROSITE" id="PS51000"/>
    </source>
</evidence>
<evidence type="ECO:0000256" key="2">
    <source>
        <dbReference type="ARBA" id="ARBA00023125"/>
    </source>
</evidence>
<dbReference type="InterPro" id="IPR018356">
    <property type="entry name" value="Tscrpt_reg_HTH_DeoR_CS"/>
</dbReference>
<dbReference type="SUPFAM" id="SSF100950">
    <property type="entry name" value="NagB/RpiA/CoA transferase-like"/>
    <property type="match status" value="1"/>
</dbReference>
<proteinExistence type="predicted"/>
<dbReference type="SUPFAM" id="SSF46785">
    <property type="entry name" value="Winged helix' DNA-binding domain"/>
    <property type="match status" value="1"/>
</dbReference>
<evidence type="ECO:0000256" key="4">
    <source>
        <dbReference type="SAM" id="MobiDB-lite"/>
    </source>
</evidence>
<dbReference type="InterPro" id="IPR014036">
    <property type="entry name" value="DeoR-like_C"/>
</dbReference>